<sequence length="348" mass="36472">MGGLAEFEVAHRIAAAERTLGQDRLGVAGDQRLIDILNLARRDLVLAGLGIDFEANLDRFVGIAGELEHGAEAAQHRAVAVDFIAEIGQRPDQSAAGFAERDLGRGGDAVGHAELDVGAVFGLDVHELGQVDRRDPFDGAVENEFGHVEAVAGDVADGPAHFADVAAAPGGGFGRIVAVGELHVEAGVVDLAQRAVGDELARLDVVGVVHHHMVDRERKLELFGGVDHFAGVGNAGGHRFFDDDMLTGFERGEAEFGVGRVVGGHIDRIEFGIGQHGVAGIVPFESERFGGLAAAGIDVGGGEQHRVGQFGETALVAGEPFLRNPIFGDAAETDHTVLDFFHCIVPFG</sequence>
<accession>A0A645B244</accession>
<comment type="caution">
    <text evidence="1">The sequence shown here is derived from an EMBL/GenBank/DDBJ whole genome shotgun (WGS) entry which is preliminary data.</text>
</comment>
<protein>
    <recommendedName>
        <fullName evidence="2">NAD-specific glutamate dehydrogenase</fullName>
    </recommendedName>
</protein>
<dbReference type="EMBL" id="VSSQ01017139">
    <property type="protein sequence ID" value="MPM59136.1"/>
    <property type="molecule type" value="Genomic_DNA"/>
</dbReference>
<evidence type="ECO:0000313" key="1">
    <source>
        <dbReference type="EMBL" id="MPM59136.1"/>
    </source>
</evidence>
<reference evidence="1" key="1">
    <citation type="submission" date="2019-08" db="EMBL/GenBank/DDBJ databases">
        <authorList>
            <person name="Kucharzyk K."/>
            <person name="Murdoch R.W."/>
            <person name="Higgins S."/>
            <person name="Loffler F."/>
        </authorList>
    </citation>
    <scope>NUCLEOTIDE SEQUENCE</scope>
</reference>
<dbReference type="AlphaFoldDB" id="A0A645B244"/>
<name>A0A645B244_9ZZZZ</name>
<organism evidence="1">
    <name type="scientific">bioreactor metagenome</name>
    <dbReference type="NCBI Taxonomy" id="1076179"/>
    <lineage>
        <taxon>unclassified sequences</taxon>
        <taxon>metagenomes</taxon>
        <taxon>ecological metagenomes</taxon>
    </lineage>
</organism>
<proteinExistence type="predicted"/>
<gene>
    <name evidence="1" type="ORF">SDC9_105974</name>
</gene>
<evidence type="ECO:0008006" key="2">
    <source>
        <dbReference type="Google" id="ProtNLM"/>
    </source>
</evidence>